<accession>A0ABQ2Y1X1</accession>
<evidence type="ECO:0000256" key="1">
    <source>
        <dbReference type="ARBA" id="ARBA00001933"/>
    </source>
</evidence>
<keyword evidence="6 11" id="KW-0028">Amino-acid biosynthesis</keyword>
<gene>
    <name evidence="13" type="primary">hisC1</name>
    <name evidence="11" type="synonym">hisC</name>
    <name evidence="13" type="ORF">GCM10010946_34150</name>
</gene>
<comment type="cofactor">
    <cofactor evidence="1 11">
        <name>pyridoxal 5'-phosphate</name>
        <dbReference type="ChEBI" id="CHEBI:597326"/>
    </cofactor>
</comment>
<dbReference type="GO" id="GO:0008483">
    <property type="term" value="F:transaminase activity"/>
    <property type="evidence" value="ECO:0007669"/>
    <property type="project" value="UniProtKB-KW"/>
</dbReference>
<keyword evidence="5 11" id="KW-0032">Aminotransferase</keyword>
<organism evidence="13 14">
    <name type="scientific">Undibacterium squillarum</name>
    <dbReference type="NCBI Taxonomy" id="1131567"/>
    <lineage>
        <taxon>Bacteria</taxon>
        <taxon>Pseudomonadati</taxon>
        <taxon>Pseudomonadota</taxon>
        <taxon>Betaproteobacteria</taxon>
        <taxon>Burkholderiales</taxon>
        <taxon>Oxalobacteraceae</taxon>
        <taxon>Undibacterium</taxon>
    </lineage>
</organism>
<comment type="caution">
    <text evidence="13">The sequence shown here is derived from an EMBL/GenBank/DDBJ whole genome shotgun (WGS) entry which is preliminary data.</text>
</comment>
<evidence type="ECO:0000256" key="2">
    <source>
        <dbReference type="ARBA" id="ARBA00005011"/>
    </source>
</evidence>
<dbReference type="PANTHER" id="PTHR42885">
    <property type="entry name" value="HISTIDINOL-PHOSPHATE AMINOTRANSFERASE-RELATED"/>
    <property type="match status" value="1"/>
</dbReference>
<evidence type="ECO:0000256" key="7">
    <source>
        <dbReference type="ARBA" id="ARBA00022679"/>
    </source>
</evidence>
<dbReference type="Pfam" id="PF00155">
    <property type="entry name" value="Aminotran_1_2"/>
    <property type="match status" value="1"/>
</dbReference>
<comment type="subunit">
    <text evidence="4 11">Homodimer.</text>
</comment>
<evidence type="ECO:0000256" key="6">
    <source>
        <dbReference type="ARBA" id="ARBA00022605"/>
    </source>
</evidence>
<feature type="domain" description="Aminotransferase class I/classII large" evidence="12">
    <location>
        <begin position="29"/>
        <end position="352"/>
    </location>
</feature>
<dbReference type="CDD" id="cd00609">
    <property type="entry name" value="AAT_like"/>
    <property type="match status" value="1"/>
</dbReference>
<dbReference type="EMBL" id="BMYU01000011">
    <property type="protein sequence ID" value="GGX52638.1"/>
    <property type="molecule type" value="Genomic_DNA"/>
</dbReference>
<dbReference type="PANTHER" id="PTHR42885:SF2">
    <property type="entry name" value="HISTIDINOL-PHOSPHATE AMINOTRANSFERASE"/>
    <property type="match status" value="1"/>
</dbReference>
<feature type="modified residue" description="N6-(pyridoxal phosphate)lysine" evidence="11">
    <location>
        <position position="219"/>
    </location>
</feature>
<evidence type="ECO:0000256" key="8">
    <source>
        <dbReference type="ARBA" id="ARBA00022898"/>
    </source>
</evidence>
<name>A0ABQ2Y1X1_9BURK</name>
<dbReference type="SUPFAM" id="SSF53383">
    <property type="entry name" value="PLP-dependent transferases"/>
    <property type="match status" value="1"/>
</dbReference>
<dbReference type="Gene3D" id="3.90.1150.10">
    <property type="entry name" value="Aspartate Aminotransferase, domain 1"/>
    <property type="match status" value="1"/>
</dbReference>
<proteinExistence type="inferred from homology"/>
<dbReference type="HAMAP" id="MF_01023">
    <property type="entry name" value="HisC_aminotrans_2"/>
    <property type="match status" value="1"/>
</dbReference>
<keyword evidence="8 11" id="KW-0663">Pyridoxal phosphate</keyword>
<evidence type="ECO:0000256" key="10">
    <source>
        <dbReference type="ARBA" id="ARBA00047481"/>
    </source>
</evidence>
<keyword evidence="14" id="KW-1185">Reference proteome</keyword>
<sequence length="359" mass="39399">MSSSPVTAVIRPEVLALSAYHVPDADGFLKLDAMENPYSLPAELQQALSKHLAAVPMNRYPAPAYTALKKHIRTQFNVPEDWPVVLGNGSDELISMLAVACAKPGAKILAPVPGFVMYAMSAKLAGMEFVGVPLTPDFQLDRDAMLSAIRQHRPAIIYLAYPNNPTGALFDDAVMHDIISASPESIVVVDEAYQPFAQRSWMDQIPRYPQLVVMRTVSKLGLAGIRLGYMTGSPELMTEFEKVRPPYNINVLTEAAACFVLRHAQVLEEQAAELRAQRTILSSALENMAGVQVYPSAANFLLIRVAQAEQVFGKLLQHRILVKNVGKMHPLLENCLRVTVSTREENTRFLAAFAASISS</sequence>
<keyword evidence="9 11" id="KW-0368">Histidine biosynthesis</keyword>
<dbReference type="RefSeq" id="WP_229793240.1">
    <property type="nucleotide sequence ID" value="NZ_BMYU01000011.1"/>
</dbReference>
<evidence type="ECO:0000259" key="12">
    <source>
        <dbReference type="Pfam" id="PF00155"/>
    </source>
</evidence>
<evidence type="ECO:0000313" key="13">
    <source>
        <dbReference type="EMBL" id="GGX52638.1"/>
    </source>
</evidence>
<evidence type="ECO:0000256" key="9">
    <source>
        <dbReference type="ARBA" id="ARBA00023102"/>
    </source>
</evidence>
<evidence type="ECO:0000256" key="3">
    <source>
        <dbReference type="ARBA" id="ARBA00007970"/>
    </source>
</evidence>
<protein>
    <recommendedName>
        <fullName evidence="11">Histidinol-phosphate aminotransferase</fullName>
        <ecNumber evidence="11">2.6.1.9</ecNumber>
    </recommendedName>
    <alternativeName>
        <fullName evidence="11">Imidazole acetol-phosphate transaminase</fullName>
    </alternativeName>
</protein>
<comment type="catalytic activity">
    <reaction evidence="10 11">
        <text>L-histidinol phosphate + 2-oxoglutarate = 3-(imidazol-4-yl)-2-oxopropyl phosphate + L-glutamate</text>
        <dbReference type="Rhea" id="RHEA:23744"/>
        <dbReference type="ChEBI" id="CHEBI:16810"/>
        <dbReference type="ChEBI" id="CHEBI:29985"/>
        <dbReference type="ChEBI" id="CHEBI:57766"/>
        <dbReference type="ChEBI" id="CHEBI:57980"/>
        <dbReference type="EC" id="2.6.1.9"/>
    </reaction>
</comment>
<dbReference type="Proteomes" id="UP000653343">
    <property type="component" value="Unassembled WGS sequence"/>
</dbReference>
<dbReference type="InterPro" id="IPR005861">
    <property type="entry name" value="HisP_aminotrans"/>
</dbReference>
<comment type="pathway">
    <text evidence="2 11">Amino-acid biosynthesis; L-histidine biosynthesis; L-histidine from 5-phospho-alpha-D-ribose 1-diphosphate: step 7/9.</text>
</comment>
<dbReference type="Gene3D" id="3.40.640.10">
    <property type="entry name" value="Type I PLP-dependent aspartate aminotransferase-like (Major domain)"/>
    <property type="match status" value="1"/>
</dbReference>
<dbReference type="InterPro" id="IPR004839">
    <property type="entry name" value="Aminotransferase_I/II_large"/>
</dbReference>
<dbReference type="EC" id="2.6.1.9" evidence="11"/>
<reference evidence="14" key="1">
    <citation type="journal article" date="2019" name="Int. J. Syst. Evol. Microbiol.">
        <title>The Global Catalogue of Microorganisms (GCM) 10K type strain sequencing project: providing services to taxonomists for standard genome sequencing and annotation.</title>
        <authorList>
            <consortium name="The Broad Institute Genomics Platform"/>
            <consortium name="The Broad Institute Genome Sequencing Center for Infectious Disease"/>
            <person name="Wu L."/>
            <person name="Ma J."/>
        </authorList>
    </citation>
    <scope>NUCLEOTIDE SEQUENCE [LARGE SCALE GENOMIC DNA]</scope>
    <source>
        <strain evidence="14">KCTC 23917</strain>
    </source>
</reference>
<dbReference type="InterPro" id="IPR015424">
    <property type="entry name" value="PyrdxlP-dep_Trfase"/>
</dbReference>
<evidence type="ECO:0000256" key="5">
    <source>
        <dbReference type="ARBA" id="ARBA00022576"/>
    </source>
</evidence>
<dbReference type="InterPro" id="IPR015422">
    <property type="entry name" value="PyrdxlP-dep_Trfase_small"/>
</dbReference>
<evidence type="ECO:0000256" key="11">
    <source>
        <dbReference type="HAMAP-Rule" id="MF_01023"/>
    </source>
</evidence>
<evidence type="ECO:0000313" key="14">
    <source>
        <dbReference type="Proteomes" id="UP000653343"/>
    </source>
</evidence>
<comment type="similarity">
    <text evidence="3 11">Belongs to the class-II pyridoxal-phosphate-dependent aminotransferase family. Histidinol-phosphate aminotransferase subfamily.</text>
</comment>
<dbReference type="InterPro" id="IPR015421">
    <property type="entry name" value="PyrdxlP-dep_Trfase_major"/>
</dbReference>
<dbReference type="NCBIfam" id="TIGR01141">
    <property type="entry name" value="hisC"/>
    <property type="match status" value="1"/>
</dbReference>
<keyword evidence="7 11" id="KW-0808">Transferase</keyword>
<evidence type="ECO:0000256" key="4">
    <source>
        <dbReference type="ARBA" id="ARBA00011738"/>
    </source>
</evidence>